<dbReference type="AlphaFoldDB" id="A0A919YFY5"/>
<organism evidence="2 3">
    <name type="scientific">Paenibacillus azoreducens</name>
    <dbReference type="NCBI Taxonomy" id="116718"/>
    <lineage>
        <taxon>Bacteria</taxon>
        <taxon>Bacillati</taxon>
        <taxon>Bacillota</taxon>
        <taxon>Bacilli</taxon>
        <taxon>Bacillales</taxon>
        <taxon>Paenibacillaceae</taxon>
        <taxon>Paenibacillus</taxon>
    </lineage>
</organism>
<accession>A0A919YFY5</accession>
<feature type="signal peptide" evidence="1">
    <location>
        <begin position="1"/>
        <end position="17"/>
    </location>
</feature>
<protein>
    <submittedName>
        <fullName evidence="2">Uncharacterized protein</fullName>
    </submittedName>
</protein>
<sequence length="207" mass="22435">MLVAMMFTFSTSSVVNATANDDTNKHQTKVETFVPDNPEQFIKEHGWEKPTPDAKLVEVTRVVEVTNYNEENNYIDANPALVGNAIRNVKSKSIGQLCGSTVRARTSGTGNVDGVLSLIQSTSVSNTFSATVGIEKSIVSAAVGFDVSKTMTKTTSYAVNTKGKNYQIVAYDDYQGKSFDVYDIFGFKVGSGTALEQVGFCYAAYEI</sequence>
<evidence type="ECO:0000313" key="3">
    <source>
        <dbReference type="Proteomes" id="UP000682811"/>
    </source>
</evidence>
<dbReference type="EMBL" id="BORT01000014">
    <property type="protein sequence ID" value="GIO48455.1"/>
    <property type="molecule type" value="Genomic_DNA"/>
</dbReference>
<reference evidence="2 3" key="1">
    <citation type="submission" date="2021-03" db="EMBL/GenBank/DDBJ databases">
        <title>Antimicrobial resistance genes in bacteria isolated from Japanese honey, and their potential for conferring macrolide and lincosamide resistance in the American foulbrood pathogen Paenibacillus larvae.</title>
        <authorList>
            <person name="Okamoto M."/>
            <person name="Kumagai M."/>
            <person name="Kanamori H."/>
            <person name="Takamatsu D."/>
        </authorList>
    </citation>
    <scope>NUCLEOTIDE SEQUENCE [LARGE SCALE GENOMIC DNA]</scope>
    <source>
        <strain evidence="2 3">J34TS1</strain>
    </source>
</reference>
<dbReference type="Proteomes" id="UP000682811">
    <property type="component" value="Unassembled WGS sequence"/>
</dbReference>
<evidence type="ECO:0000256" key="1">
    <source>
        <dbReference type="SAM" id="SignalP"/>
    </source>
</evidence>
<comment type="caution">
    <text evidence="2">The sequence shown here is derived from an EMBL/GenBank/DDBJ whole genome shotgun (WGS) entry which is preliminary data.</text>
</comment>
<feature type="chain" id="PRO_5039312111" evidence="1">
    <location>
        <begin position="18"/>
        <end position="207"/>
    </location>
</feature>
<proteinExistence type="predicted"/>
<keyword evidence="1" id="KW-0732">Signal</keyword>
<keyword evidence="3" id="KW-1185">Reference proteome</keyword>
<evidence type="ECO:0000313" key="2">
    <source>
        <dbReference type="EMBL" id="GIO48455.1"/>
    </source>
</evidence>
<name>A0A919YFY5_9BACL</name>
<gene>
    <name evidence="2" type="ORF">J34TS1_32200</name>
</gene>
<dbReference type="RefSeq" id="WP_212979115.1">
    <property type="nucleotide sequence ID" value="NZ_AP025343.1"/>
</dbReference>